<feature type="transmembrane region" description="Helical" evidence="1">
    <location>
        <begin position="50"/>
        <end position="68"/>
    </location>
</feature>
<evidence type="ECO:0000256" key="1">
    <source>
        <dbReference type="SAM" id="Phobius"/>
    </source>
</evidence>
<comment type="caution">
    <text evidence="2">The sequence shown here is derived from an EMBL/GenBank/DDBJ whole genome shotgun (WGS) entry which is preliminary data.</text>
</comment>
<dbReference type="EMBL" id="JACOOH010000007">
    <property type="protein sequence ID" value="MBC5622640.1"/>
    <property type="molecule type" value="Genomic_DNA"/>
</dbReference>
<organism evidence="2 3">
    <name type="scientific">Butyricimonas hominis</name>
    <dbReference type="NCBI Taxonomy" id="2763032"/>
    <lineage>
        <taxon>Bacteria</taxon>
        <taxon>Pseudomonadati</taxon>
        <taxon>Bacteroidota</taxon>
        <taxon>Bacteroidia</taxon>
        <taxon>Bacteroidales</taxon>
        <taxon>Odoribacteraceae</taxon>
        <taxon>Butyricimonas</taxon>
    </lineage>
</organism>
<dbReference type="Proteomes" id="UP000646484">
    <property type="component" value="Unassembled WGS sequence"/>
</dbReference>
<reference evidence="2 3" key="1">
    <citation type="submission" date="2020-08" db="EMBL/GenBank/DDBJ databases">
        <title>Genome public.</title>
        <authorList>
            <person name="Liu C."/>
            <person name="Sun Q."/>
        </authorList>
    </citation>
    <scope>NUCLEOTIDE SEQUENCE [LARGE SCALE GENOMIC DNA]</scope>
    <source>
        <strain evidence="2 3">NSJ-56</strain>
    </source>
</reference>
<name>A0ABR7D3W6_9BACT</name>
<evidence type="ECO:0000313" key="2">
    <source>
        <dbReference type="EMBL" id="MBC5622640.1"/>
    </source>
</evidence>
<sequence length="127" mass="14791">MDNLDEKYRSKNPFSVPDGYFDSLEERVMERVKETGKPKRAGALQMLKPYLGLAGLFVFAMLFVQFLLPRLVDDNEMLAKKTEQKASAAQEEDEYIFDTDFDPSREEIIEYLSQESDVADFLYAERR</sequence>
<dbReference type="RefSeq" id="WP_186977436.1">
    <property type="nucleotide sequence ID" value="NZ_JACOOH010000007.1"/>
</dbReference>
<keyword evidence="1" id="KW-1133">Transmembrane helix</keyword>
<protein>
    <submittedName>
        <fullName evidence="2">Uncharacterized protein</fullName>
    </submittedName>
</protein>
<keyword evidence="1" id="KW-0812">Transmembrane</keyword>
<keyword evidence="3" id="KW-1185">Reference proteome</keyword>
<evidence type="ECO:0000313" key="3">
    <source>
        <dbReference type="Proteomes" id="UP000646484"/>
    </source>
</evidence>
<proteinExistence type="predicted"/>
<accession>A0ABR7D3W6</accession>
<gene>
    <name evidence="2" type="ORF">H8S64_16225</name>
</gene>
<keyword evidence="1" id="KW-0472">Membrane</keyword>